<keyword evidence="9" id="KW-1185">Reference proteome</keyword>
<dbReference type="InterPro" id="IPR022499">
    <property type="entry name" value="PRTRC_protein-A"/>
</dbReference>
<keyword evidence="3" id="KW-0378">Hydrolase</keyword>
<reference evidence="8" key="1">
    <citation type="submission" date="2022-08" db="EMBL/GenBank/DDBJ databases">
        <title>Multi-unit outbreak of Pandoraea commovens among non-cystic fibrosis intensive care patients from 2019 to 2021 in Berlin, Germany.</title>
        <authorList>
            <person name="Menzel P."/>
        </authorList>
    </citation>
    <scope>NUCLEOTIDE SEQUENCE</scope>
    <source>
        <strain evidence="8">LB-19-202-79</strain>
    </source>
</reference>
<proteinExistence type="predicted"/>
<dbReference type="NCBIfam" id="TIGR03735">
    <property type="entry name" value="PRTRC_A"/>
    <property type="match status" value="1"/>
</dbReference>
<evidence type="ECO:0000256" key="5">
    <source>
        <dbReference type="ARBA" id="ARBA00023049"/>
    </source>
</evidence>
<protein>
    <submittedName>
        <fullName evidence="8">PRTRC system protein A</fullName>
    </submittedName>
</protein>
<evidence type="ECO:0000256" key="3">
    <source>
        <dbReference type="ARBA" id="ARBA00022801"/>
    </source>
</evidence>
<keyword evidence="1" id="KW-0645">Protease</keyword>
<evidence type="ECO:0000259" key="6">
    <source>
        <dbReference type="Pfam" id="PF09436"/>
    </source>
</evidence>
<evidence type="ECO:0000313" key="9">
    <source>
        <dbReference type="Proteomes" id="UP001058980"/>
    </source>
</evidence>
<keyword evidence="4" id="KW-0862">Zinc</keyword>
<gene>
    <name evidence="8" type="ORF">NTU39_05300</name>
</gene>
<feature type="domain" description="DUF2016" evidence="6">
    <location>
        <begin position="53"/>
        <end position="126"/>
    </location>
</feature>
<feature type="domain" description="JAB" evidence="7">
    <location>
        <begin position="141"/>
        <end position="231"/>
    </location>
</feature>
<dbReference type="Proteomes" id="UP001058980">
    <property type="component" value="Chromosome"/>
</dbReference>
<keyword evidence="2" id="KW-0479">Metal-binding</keyword>
<dbReference type="Pfam" id="PF09436">
    <property type="entry name" value="DUF2016"/>
    <property type="match status" value="1"/>
</dbReference>
<dbReference type="InterPro" id="IPR028090">
    <property type="entry name" value="JAB_dom_prok"/>
</dbReference>
<evidence type="ECO:0000259" key="7">
    <source>
        <dbReference type="Pfam" id="PF14464"/>
    </source>
</evidence>
<dbReference type="InterPro" id="IPR018560">
    <property type="entry name" value="DUF2016"/>
</dbReference>
<evidence type="ECO:0000313" key="8">
    <source>
        <dbReference type="EMBL" id="UVA80441.1"/>
    </source>
</evidence>
<keyword evidence="5" id="KW-0482">Metalloprotease</keyword>
<name>A0ABY5QI02_9BURK</name>
<evidence type="ECO:0000256" key="4">
    <source>
        <dbReference type="ARBA" id="ARBA00022833"/>
    </source>
</evidence>
<dbReference type="Pfam" id="PF14464">
    <property type="entry name" value="Prok-JAB"/>
    <property type="match status" value="1"/>
</dbReference>
<accession>A0ABY5QI02</accession>
<evidence type="ECO:0000256" key="2">
    <source>
        <dbReference type="ARBA" id="ARBA00022723"/>
    </source>
</evidence>
<dbReference type="RefSeq" id="WP_257959373.1">
    <property type="nucleotide sequence ID" value="NZ_CP102780.1"/>
</dbReference>
<evidence type="ECO:0000256" key="1">
    <source>
        <dbReference type="ARBA" id="ARBA00022670"/>
    </source>
</evidence>
<sequence>MMQQILNAFDVASKDALKQLADALTEFSGAVKHELESARPRAIAAKDDDAQIQLDAALFDSAPTLAVPKHAQFEALQEVGHRFLAAADGIFVEIRRPWLHLIRQVSKFAPDGPRPPYGTVEGKCEMAFGRLPAALPLIAGFAIEARDNLPNEHAAWIVWNDQSQLLEYMALQPSEVSPGHIKYERPKLAAHLSLVVDIHSHGTAPAYFSETDDQDDLGEVKLACVVGNLGEEGNTPSIEMRLCALGLNIPIKVSSADVFKSWEATHVA</sequence>
<dbReference type="EMBL" id="CP102780">
    <property type="protein sequence ID" value="UVA80441.1"/>
    <property type="molecule type" value="Genomic_DNA"/>
</dbReference>
<organism evidence="8 9">
    <name type="scientific">Pandoraea commovens</name>
    <dbReference type="NCBI Taxonomy" id="2508289"/>
    <lineage>
        <taxon>Bacteria</taxon>
        <taxon>Pseudomonadati</taxon>
        <taxon>Pseudomonadota</taxon>
        <taxon>Betaproteobacteria</taxon>
        <taxon>Burkholderiales</taxon>
        <taxon>Burkholderiaceae</taxon>
        <taxon>Pandoraea</taxon>
    </lineage>
</organism>